<dbReference type="InterPro" id="IPR037117">
    <property type="entry name" value="Dihydroorotate_DH_ele_sf"/>
</dbReference>
<dbReference type="GO" id="GO:0046872">
    <property type="term" value="F:metal ion binding"/>
    <property type="evidence" value="ECO:0007669"/>
    <property type="project" value="UniProtKB-KW"/>
</dbReference>
<evidence type="ECO:0000256" key="1">
    <source>
        <dbReference type="ARBA" id="ARBA00022448"/>
    </source>
</evidence>
<dbReference type="Gene3D" id="2.10.240.10">
    <property type="entry name" value="Dihydroorotate dehydrogenase, electron transfer subunit"/>
    <property type="match status" value="1"/>
</dbReference>
<feature type="domain" description="FAD-binding FR-type" evidence="11">
    <location>
        <begin position="5"/>
        <end position="105"/>
    </location>
</feature>
<gene>
    <name evidence="12" type="ORF">A2731_01530</name>
</gene>
<keyword evidence="6" id="KW-0249">Electron transport</keyword>
<sequence>MYNPYLPKFAKILKIQDETPDTKLFTFQFVDKANQNNLNFTHGQFLMLGLFDYGEAPFDICSSSVKTNTFDLTVRKVGILTNQLHLLKVGDLVTIRGPFGNGLPLLQFKDKDLLLIGGGCGFVTMRSFVLDYLAGKLNLGKLNVFYGCLNEENLYFKKEYSQWRKKVELDIALDKPSKSWKGKKGVVTALFNDRQDFSNTVALIVGPPIMYKFVIQELQARGMADSDIYVSLERRMYCGVGVCQHCAIGSYYVCKDGPVFSWEQLKDIKGAV</sequence>
<keyword evidence="2" id="KW-0285">Flavoprotein</keyword>
<dbReference type="Pfam" id="PF10418">
    <property type="entry name" value="DHODB_Fe-S_bind"/>
    <property type="match status" value="1"/>
</dbReference>
<dbReference type="Gene3D" id="2.40.30.10">
    <property type="entry name" value="Translation factors"/>
    <property type="match status" value="1"/>
</dbReference>
<evidence type="ECO:0000256" key="9">
    <source>
        <dbReference type="ARBA" id="ARBA00034078"/>
    </source>
</evidence>
<comment type="cofactor">
    <cofactor evidence="10">
        <name>[2Fe-2S] cluster</name>
        <dbReference type="ChEBI" id="CHEBI:190135"/>
    </cofactor>
    <text evidence="10">Binds 1 [2Fe-2S] cluster per subunit.</text>
</comment>
<comment type="cofactor">
    <cofactor evidence="9">
        <name>[2Fe-2S] cluster</name>
        <dbReference type="ChEBI" id="CHEBI:190135"/>
    </cofactor>
</comment>
<evidence type="ECO:0000313" key="12">
    <source>
        <dbReference type="EMBL" id="OGY46135.1"/>
    </source>
</evidence>
<dbReference type="Pfam" id="PF00970">
    <property type="entry name" value="FAD_binding_6"/>
    <property type="match status" value="1"/>
</dbReference>
<evidence type="ECO:0000313" key="13">
    <source>
        <dbReference type="Proteomes" id="UP000176241"/>
    </source>
</evidence>
<dbReference type="SUPFAM" id="SSF52343">
    <property type="entry name" value="Ferredoxin reductase-like, C-terminal NADP-linked domain"/>
    <property type="match status" value="1"/>
</dbReference>
<dbReference type="PROSITE" id="PS51384">
    <property type="entry name" value="FAD_FR"/>
    <property type="match status" value="1"/>
</dbReference>
<dbReference type="EMBL" id="MHIC01000003">
    <property type="protein sequence ID" value="OGY46135.1"/>
    <property type="molecule type" value="Genomic_DNA"/>
</dbReference>
<name>A0A1G1Y1D8_9BACT</name>
<feature type="binding site" evidence="10">
    <location>
        <position position="246"/>
    </location>
    <ligand>
        <name>[2Fe-2S] cluster</name>
        <dbReference type="ChEBI" id="CHEBI:190135"/>
    </ligand>
</feature>
<dbReference type="Gene3D" id="3.40.50.80">
    <property type="entry name" value="Nucleotide-binding domain of ferredoxin-NADP reductase (FNR) module"/>
    <property type="match status" value="1"/>
</dbReference>
<evidence type="ECO:0000256" key="2">
    <source>
        <dbReference type="ARBA" id="ARBA00022630"/>
    </source>
</evidence>
<dbReference type="Proteomes" id="UP000176241">
    <property type="component" value="Unassembled WGS sequence"/>
</dbReference>
<organism evidence="12 13">
    <name type="scientific">Candidatus Buchananbacteria bacterium RIFCSPHIGHO2_01_FULL_39_8</name>
    <dbReference type="NCBI Taxonomy" id="1797533"/>
    <lineage>
        <taxon>Bacteria</taxon>
        <taxon>Candidatus Buchananiibacteriota</taxon>
    </lineage>
</organism>
<protein>
    <recommendedName>
        <fullName evidence="11">FAD-binding FR-type domain-containing protein</fullName>
    </recommendedName>
</protein>
<keyword evidence="8 10" id="KW-0411">Iron-sulfur</keyword>
<dbReference type="InterPro" id="IPR050353">
    <property type="entry name" value="PyrK_electron_transfer"/>
</dbReference>
<accession>A0A1G1Y1D8</accession>
<dbReference type="InterPro" id="IPR019480">
    <property type="entry name" value="Dihydroorotate_DH_Fe-S-bd"/>
</dbReference>
<evidence type="ECO:0000256" key="4">
    <source>
        <dbReference type="ARBA" id="ARBA00022723"/>
    </source>
</evidence>
<keyword evidence="7 10" id="KW-0408">Iron</keyword>
<evidence type="ECO:0000256" key="7">
    <source>
        <dbReference type="ARBA" id="ARBA00023004"/>
    </source>
</evidence>
<keyword evidence="3 10" id="KW-0001">2Fe-2S</keyword>
<evidence type="ECO:0000256" key="8">
    <source>
        <dbReference type="ARBA" id="ARBA00023014"/>
    </source>
</evidence>
<dbReference type="InterPro" id="IPR039261">
    <property type="entry name" value="FNR_nucleotide-bd"/>
</dbReference>
<feature type="binding site" evidence="10">
    <location>
        <position position="243"/>
    </location>
    <ligand>
        <name>[2Fe-2S] cluster</name>
        <dbReference type="ChEBI" id="CHEBI:190135"/>
    </ligand>
</feature>
<dbReference type="InterPro" id="IPR008333">
    <property type="entry name" value="Cbr1-like_FAD-bd_dom"/>
</dbReference>
<dbReference type="GO" id="GO:0016491">
    <property type="term" value="F:oxidoreductase activity"/>
    <property type="evidence" value="ECO:0007669"/>
    <property type="project" value="InterPro"/>
</dbReference>
<dbReference type="GO" id="GO:0051537">
    <property type="term" value="F:2 iron, 2 sulfur cluster binding"/>
    <property type="evidence" value="ECO:0007669"/>
    <property type="project" value="UniProtKB-KW"/>
</dbReference>
<dbReference type="GO" id="GO:0006221">
    <property type="term" value="P:pyrimidine nucleotide biosynthetic process"/>
    <property type="evidence" value="ECO:0007669"/>
    <property type="project" value="InterPro"/>
</dbReference>
<dbReference type="InterPro" id="IPR017927">
    <property type="entry name" value="FAD-bd_FR_type"/>
</dbReference>
<evidence type="ECO:0000256" key="5">
    <source>
        <dbReference type="ARBA" id="ARBA00022827"/>
    </source>
</evidence>
<dbReference type="SUPFAM" id="SSF63380">
    <property type="entry name" value="Riboflavin synthase domain-like"/>
    <property type="match status" value="1"/>
</dbReference>
<evidence type="ECO:0000256" key="6">
    <source>
        <dbReference type="ARBA" id="ARBA00022982"/>
    </source>
</evidence>
<keyword evidence="4 10" id="KW-0479">Metal-binding</keyword>
<proteinExistence type="predicted"/>
<dbReference type="Pfam" id="PF00175">
    <property type="entry name" value="NAD_binding_1"/>
    <property type="match status" value="1"/>
</dbReference>
<dbReference type="PANTHER" id="PTHR43513:SF1">
    <property type="entry name" value="ANAEROBIC SULFITE REDUCTASE SUBUNIT B"/>
    <property type="match status" value="1"/>
</dbReference>
<dbReference type="CDD" id="cd06221">
    <property type="entry name" value="sulfite_reductase_like"/>
    <property type="match status" value="1"/>
</dbReference>
<dbReference type="STRING" id="1797533.A2731_01530"/>
<dbReference type="PANTHER" id="PTHR43513">
    <property type="entry name" value="DIHYDROOROTATE DEHYDROGENASE B (NAD(+)), ELECTRON TRANSFER SUBUNIT"/>
    <property type="match status" value="1"/>
</dbReference>
<evidence type="ECO:0000259" key="11">
    <source>
        <dbReference type="PROSITE" id="PS51384"/>
    </source>
</evidence>
<dbReference type="PIRSF" id="PIRSF006816">
    <property type="entry name" value="Cyc3_hyd_g"/>
    <property type="match status" value="1"/>
</dbReference>
<dbReference type="InterPro" id="IPR017938">
    <property type="entry name" value="Riboflavin_synthase-like_b-brl"/>
</dbReference>
<keyword evidence="1" id="KW-0813">Transport</keyword>
<evidence type="ECO:0000256" key="3">
    <source>
        <dbReference type="ARBA" id="ARBA00022714"/>
    </source>
</evidence>
<dbReference type="AlphaFoldDB" id="A0A1G1Y1D8"/>
<keyword evidence="5" id="KW-0274">FAD</keyword>
<feature type="binding site" evidence="10">
    <location>
        <position position="254"/>
    </location>
    <ligand>
        <name>[2Fe-2S] cluster</name>
        <dbReference type="ChEBI" id="CHEBI:190135"/>
    </ligand>
</feature>
<reference evidence="12 13" key="1">
    <citation type="journal article" date="2016" name="Nat. Commun.">
        <title>Thousands of microbial genomes shed light on interconnected biogeochemical processes in an aquifer system.</title>
        <authorList>
            <person name="Anantharaman K."/>
            <person name="Brown C.T."/>
            <person name="Hug L.A."/>
            <person name="Sharon I."/>
            <person name="Castelle C.J."/>
            <person name="Probst A.J."/>
            <person name="Thomas B.C."/>
            <person name="Singh A."/>
            <person name="Wilkins M.J."/>
            <person name="Karaoz U."/>
            <person name="Brodie E.L."/>
            <person name="Williams K.H."/>
            <person name="Hubbard S.S."/>
            <person name="Banfield J.F."/>
        </authorList>
    </citation>
    <scope>NUCLEOTIDE SEQUENCE [LARGE SCALE GENOMIC DNA]</scope>
</reference>
<feature type="binding site" evidence="10">
    <location>
        <position position="238"/>
    </location>
    <ligand>
        <name>[2Fe-2S] cluster</name>
        <dbReference type="ChEBI" id="CHEBI:190135"/>
    </ligand>
</feature>
<comment type="caution">
    <text evidence="12">The sequence shown here is derived from an EMBL/GenBank/DDBJ whole genome shotgun (WGS) entry which is preliminary data.</text>
</comment>
<dbReference type="InterPro" id="IPR001433">
    <property type="entry name" value="OxRdtase_FAD/NAD-bd"/>
</dbReference>
<evidence type="ECO:0000256" key="10">
    <source>
        <dbReference type="PIRSR" id="PIRSR006816-2"/>
    </source>
</evidence>
<dbReference type="InterPro" id="IPR012165">
    <property type="entry name" value="Cyt_c3_hydrogenase_gsu"/>
</dbReference>
<dbReference type="GO" id="GO:0050660">
    <property type="term" value="F:flavin adenine dinucleotide binding"/>
    <property type="evidence" value="ECO:0007669"/>
    <property type="project" value="InterPro"/>
</dbReference>